<evidence type="ECO:0000256" key="5">
    <source>
        <dbReference type="ARBA" id="ARBA00023001"/>
    </source>
</evidence>
<feature type="domain" description="Glycoside hydrolase family 9" evidence="9">
    <location>
        <begin position="1"/>
        <end position="83"/>
    </location>
</feature>
<name>A0A8X8W6X7_SALSN</name>
<evidence type="ECO:0000259" key="9">
    <source>
        <dbReference type="Pfam" id="PF00759"/>
    </source>
</evidence>
<dbReference type="Proteomes" id="UP000298416">
    <property type="component" value="Unassembled WGS sequence"/>
</dbReference>
<keyword evidence="7" id="KW-0326">Glycosidase</keyword>
<accession>A0A8X8W6X7</accession>
<comment type="similarity">
    <text evidence="2">Belongs to the glycosyl hydrolase 9 (cellulase E) family.</text>
</comment>
<evidence type="ECO:0000256" key="8">
    <source>
        <dbReference type="ARBA" id="ARBA00023326"/>
    </source>
</evidence>
<dbReference type="EC" id="3.2.1.4" evidence="3"/>
<evidence type="ECO:0000256" key="1">
    <source>
        <dbReference type="ARBA" id="ARBA00000966"/>
    </source>
</evidence>
<reference evidence="10" key="2">
    <citation type="submission" date="2020-08" db="EMBL/GenBank/DDBJ databases">
        <title>Plant Genome Project.</title>
        <authorList>
            <person name="Zhang R.-G."/>
        </authorList>
    </citation>
    <scope>NUCLEOTIDE SEQUENCE</scope>
    <source>
        <strain evidence="10">Huo1</strain>
        <tissue evidence="10">Leaf</tissue>
    </source>
</reference>
<dbReference type="GO" id="GO:0008810">
    <property type="term" value="F:cellulase activity"/>
    <property type="evidence" value="ECO:0007669"/>
    <property type="project" value="UniProtKB-EC"/>
</dbReference>
<evidence type="ECO:0000256" key="3">
    <source>
        <dbReference type="ARBA" id="ARBA00012601"/>
    </source>
</evidence>
<dbReference type="SUPFAM" id="SSF48208">
    <property type="entry name" value="Six-hairpin glycosidases"/>
    <property type="match status" value="1"/>
</dbReference>
<dbReference type="PANTHER" id="PTHR22298">
    <property type="entry name" value="ENDO-1,4-BETA-GLUCANASE"/>
    <property type="match status" value="1"/>
</dbReference>
<keyword evidence="11" id="KW-1185">Reference proteome</keyword>
<dbReference type="EMBL" id="PNBA02000020">
    <property type="protein sequence ID" value="KAG6389185.1"/>
    <property type="molecule type" value="Genomic_DNA"/>
</dbReference>
<comment type="catalytic activity">
    <reaction evidence="1">
        <text>Endohydrolysis of (1-&gt;4)-beta-D-glucosidic linkages in cellulose, lichenin and cereal beta-D-glucans.</text>
        <dbReference type="EC" id="3.2.1.4"/>
    </reaction>
</comment>
<dbReference type="InterPro" id="IPR012341">
    <property type="entry name" value="6hp_glycosidase-like_sf"/>
</dbReference>
<dbReference type="InterPro" id="IPR001701">
    <property type="entry name" value="Glyco_hydro_9"/>
</dbReference>
<keyword evidence="5" id="KW-0136">Cellulose degradation</keyword>
<dbReference type="Gene3D" id="1.50.10.10">
    <property type="match status" value="1"/>
</dbReference>
<evidence type="ECO:0000256" key="7">
    <source>
        <dbReference type="ARBA" id="ARBA00023295"/>
    </source>
</evidence>
<comment type="caution">
    <text evidence="10">The sequence shown here is derived from an EMBL/GenBank/DDBJ whole genome shotgun (WGS) entry which is preliminary data.</text>
</comment>
<reference evidence="10" key="1">
    <citation type="submission" date="2018-01" db="EMBL/GenBank/DDBJ databases">
        <authorList>
            <person name="Mao J.F."/>
        </authorList>
    </citation>
    <scope>NUCLEOTIDE SEQUENCE</scope>
    <source>
        <strain evidence="10">Huo1</strain>
        <tissue evidence="10">Leaf</tissue>
    </source>
</reference>
<evidence type="ECO:0000256" key="6">
    <source>
        <dbReference type="ARBA" id="ARBA00023277"/>
    </source>
</evidence>
<dbReference type="Pfam" id="PF00759">
    <property type="entry name" value="Glyco_hydro_9"/>
    <property type="match status" value="1"/>
</dbReference>
<organism evidence="10">
    <name type="scientific">Salvia splendens</name>
    <name type="common">Scarlet sage</name>
    <dbReference type="NCBI Taxonomy" id="180675"/>
    <lineage>
        <taxon>Eukaryota</taxon>
        <taxon>Viridiplantae</taxon>
        <taxon>Streptophyta</taxon>
        <taxon>Embryophyta</taxon>
        <taxon>Tracheophyta</taxon>
        <taxon>Spermatophyta</taxon>
        <taxon>Magnoliopsida</taxon>
        <taxon>eudicotyledons</taxon>
        <taxon>Gunneridae</taxon>
        <taxon>Pentapetalae</taxon>
        <taxon>asterids</taxon>
        <taxon>lamiids</taxon>
        <taxon>Lamiales</taxon>
        <taxon>Lamiaceae</taxon>
        <taxon>Nepetoideae</taxon>
        <taxon>Mentheae</taxon>
        <taxon>Salviinae</taxon>
        <taxon>Salvia</taxon>
        <taxon>Salvia subgen. Calosphace</taxon>
        <taxon>core Calosphace</taxon>
    </lineage>
</organism>
<evidence type="ECO:0000313" key="10">
    <source>
        <dbReference type="EMBL" id="KAG6389185.1"/>
    </source>
</evidence>
<proteinExistence type="inferred from homology"/>
<dbReference type="GO" id="GO:0030245">
    <property type="term" value="P:cellulose catabolic process"/>
    <property type="evidence" value="ECO:0007669"/>
    <property type="project" value="UniProtKB-KW"/>
</dbReference>
<keyword evidence="6" id="KW-0119">Carbohydrate metabolism</keyword>
<dbReference type="AlphaFoldDB" id="A0A8X8W6X7"/>
<evidence type="ECO:0000313" key="11">
    <source>
        <dbReference type="Proteomes" id="UP000298416"/>
    </source>
</evidence>
<keyword evidence="8" id="KW-0624">Polysaccharide degradation</keyword>
<protein>
    <recommendedName>
        <fullName evidence="3">cellulase</fullName>
        <ecNumber evidence="3">3.2.1.4</ecNumber>
    </recommendedName>
</protein>
<dbReference type="InterPro" id="IPR008928">
    <property type="entry name" value="6-hairpin_glycosidase_sf"/>
</dbReference>
<sequence length="169" mass="18781">MATALAATSIIFRDNHAYSKKLAEGAKNVFAFGREAGRRTRYSRGNPFIEPYYNSTGYYDEYIWGSAWLFYATGNSSAESSAECFISAASDFDGVLQVTFKSSRVKLQKSEFANAVLERAALLRMVENVEHGLIKPVDDGLIKGLIKQADDGLIRGWKVDKLKLLPILL</sequence>
<evidence type="ECO:0000256" key="2">
    <source>
        <dbReference type="ARBA" id="ARBA00007072"/>
    </source>
</evidence>
<evidence type="ECO:0000256" key="4">
    <source>
        <dbReference type="ARBA" id="ARBA00022801"/>
    </source>
</evidence>
<gene>
    <name evidence="10" type="ORF">SASPL_150644</name>
</gene>
<keyword evidence="4" id="KW-0378">Hydrolase</keyword>